<dbReference type="AlphaFoldDB" id="A0A8H7ARX2"/>
<organism evidence="2 3">
    <name type="scientific">Endocarpon pusillum</name>
    <dbReference type="NCBI Taxonomy" id="364733"/>
    <lineage>
        <taxon>Eukaryota</taxon>
        <taxon>Fungi</taxon>
        <taxon>Dikarya</taxon>
        <taxon>Ascomycota</taxon>
        <taxon>Pezizomycotina</taxon>
        <taxon>Eurotiomycetes</taxon>
        <taxon>Chaetothyriomycetidae</taxon>
        <taxon>Verrucariales</taxon>
        <taxon>Verrucariaceae</taxon>
        <taxon>Endocarpon</taxon>
    </lineage>
</organism>
<dbReference type="PANTHER" id="PTHR46594:SF4">
    <property type="entry name" value="P-TYPE CATION-TRANSPORTING ATPASE"/>
    <property type="match status" value="1"/>
</dbReference>
<gene>
    <name evidence="2" type="ORF">GJ744_002784</name>
</gene>
<accession>A0A8H7ARX2</accession>
<dbReference type="InterPro" id="IPR036412">
    <property type="entry name" value="HAD-like_sf"/>
</dbReference>
<protein>
    <submittedName>
        <fullName evidence="2">Uncharacterized protein</fullName>
    </submittedName>
</protein>
<reference evidence="2" key="1">
    <citation type="submission" date="2020-02" db="EMBL/GenBank/DDBJ databases">
        <authorList>
            <person name="Palmer J.M."/>
        </authorList>
    </citation>
    <scope>NUCLEOTIDE SEQUENCE</scope>
    <source>
        <strain evidence="2">EPUS1.4</strain>
        <tissue evidence="2">Thallus</tissue>
    </source>
</reference>
<dbReference type="SUPFAM" id="SSF56784">
    <property type="entry name" value="HAD-like"/>
    <property type="match status" value="1"/>
</dbReference>
<keyword evidence="1" id="KW-0479">Metal-binding</keyword>
<comment type="caution">
    <text evidence="2">The sequence shown here is derived from an EMBL/GenBank/DDBJ whole genome shotgun (WGS) entry which is preliminary data.</text>
</comment>
<evidence type="ECO:0000256" key="1">
    <source>
        <dbReference type="ARBA" id="ARBA00022723"/>
    </source>
</evidence>
<evidence type="ECO:0000313" key="2">
    <source>
        <dbReference type="EMBL" id="KAF7512071.1"/>
    </source>
</evidence>
<dbReference type="Gene3D" id="3.40.1110.10">
    <property type="entry name" value="Calcium-transporting ATPase, cytoplasmic domain N"/>
    <property type="match status" value="1"/>
</dbReference>
<dbReference type="PRINTS" id="PR00119">
    <property type="entry name" value="CATATPASE"/>
</dbReference>
<sequence length="289" mass="31494">MTCNSWQPTSVQSFLILCMRNRIAKTSEYLGISLLSPFAFRPSVTVSSPPTTSTRHLTIRSNPRFIGGAKPFMLSVLEGETIFKMLMLSLKRLTTLPSALVMVFWVNGRARSHVGPTPAGLEFKTTSWLNMLLWAADRLGRALNDELVAVNALEDGLRREAFDIVAELKQRSIEMSLISRDGSEPVGDVTEKLGIAPHTVRWRATPVDKQNHINSLLANPTLSGGTPHALFCDDGTNDSVALVQATIGVYMSGGTDIAKGATDVMLVSPNLGSLLLPMDWSRRLSGELS</sequence>
<dbReference type="GO" id="GO:0046872">
    <property type="term" value="F:metal ion binding"/>
    <property type="evidence" value="ECO:0007669"/>
    <property type="project" value="UniProtKB-KW"/>
</dbReference>
<dbReference type="GO" id="GO:0000166">
    <property type="term" value="F:nucleotide binding"/>
    <property type="evidence" value="ECO:0007669"/>
    <property type="project" value="InterPro"/>
</dbReference>
<dbReference type="InterPro" id="IPR023299">
    <property type="entry name" value="ATPase_P-typ_cyto_dom_N"/>
</dbReference>
<dbReference type="Proteomes" id="UP000606974">
    <property type="component" value="Unassembled WGS sequence"/>
</dbReference>
<dbReference type="OrthoDB" id="432719at2759"/>
<dbReference type="InterPro" id="IPR023214">
    <property type="entry name" value="HAD_sf"/>
</dbReference>
<name>A0A8H7ARX2_9EURO</name>
<dbReference type="EMBL" id="JAACFV010000015">
    <property type="protein sequence ID" value="KAF7512071.1"/>
    <property type="molecule type" value="Genomic_DNA"/>
</dbReference>
<keyword evidence="3" id="KW-1185">Reference proteome</keyword>
<dbReference type="PANTHER" id="PTHR46594">
    <property type="entry name" value="P-TYPE CATION-TRANSPORTING ATPASE"/>
    <property type="match status" value="1"/>
</dbReference>
<dbReference type="Gene3D" id="3.40.50.1000">
    <property type="entry name" value="HAD superfamily/HAD-like"/>
    <property type="match status" value="1"/>
</dbReference>
<proteinExistence type="predicted"/>
<evidence type="ECO:0000313" key="3">
    <source>
        <dbReference type="Proteomes" id="UP000606974"/>
    </source>
</evidence>